<evidence type="ECO:0000313" key="1">
    <source>
        <dbReference type="EMBL" id="AQQ72093.1"/>
    </source>
</evidence>
<sequence>MEITDIEVDDIADSFKAVFYLLTHPGRDKTKSALDELYSYADSVSAQSPAKLKEQNIDIVEKTDHLTDGNVTVSIIAPALARIHKLSHACRADGDSLSLIIAILRYHSNYNYYPDSLSKLIDSGDLNAIPIDPFSNEPFVYINPNFSLRSRNR</sequence>
<dbReference type="STRING" id="1851148.SMSP2_02473"/>
<dbReference type="Proteomes" id="UP000188181">
    <property type="component" value="Chromosome"/>
</dbReference>
<accession>A0A1R7T605</accession>
<keyword evidence="2" id="KW-1185">Reference proteome</keyword>
<name>A0A1R7T605_9BACT</name>
<dbReference type="OrthoDB" id="223245at2"/>
<protein>
    <submittedName>
        <fullName evidence="1">Uncharacterized protein</fullName>
    </submittedName>
</protein>
<evidence type="ECO:0000313" key="2">
    <source>
        <dbReference type="Proteomes" id="UP000188181"/>
    </source>
</evidence>
<dbReference type="RefSeq" id="WP_146684319.1">
    <property type="nucleotide sequence ID" value="NZ_CP019646.1"/>
</dbReference>
<dbReference type="KEGG" id="pbas:SMSP2_02473"/>
<reference evidence="2" key="1">
    <citation type="submission" date="2017-02" db="EMBL/GenBank/DDBJ databases">
        <title>Comparative genomics and description of representatives of a novel lineage of planctomycetes thriving in anoxic sediments.</title>
        <authorList>
            <person name="Spring S."/>
            <person name="Bunk B."/>
            <person name="Sproer C."/>
        </authorList>
    </citation>
    <scope>NUCLEOTIDE SEQUENCE [LARGE SCALE GENOMIC DNA]</scope>
    <source>
        <strain evidence="2">SM-Chi-D1</strain>
    </source>
</reference>
<proteinExistence type="predicted"/>
<organism evidence="1 2">
    <name type="scientific">Limihaloglobus sulfuriphilus</name>
    <dbReference type="NCBI Taxonomy" id="1851148"/>
    <lineage>
        <taxon>Bacteria</taxon>
        <taxon>Pseudomonadati</taxon>
        <taxon>Planctomycetota</taxon>
        <taxon>Phycisphaerae</taxon>
        <taxon>Sedimentisphaerales</taxon>
        <taxon>Sedimentisphaeraceae</taxon>
        <taxon>Limihaloglobus</taxon>
    </lineage>
</organism>
<dbReference type="AlphaFoldDB" id="A0A1R7T605"/>
<dbReference type="EMBL" id="CP019646">
    <property type="protein sequence ID" value="AQQ72093.1"/>
    <property type="molecule type" value="Genomic_DNA"/>
</dbReference>
<gene>
    <name evidence="1" type="ORF">SMSP2_02473</name>
</gene>